<dbReference type="GO" id="GO:0046923">
    <property type="term" value="F:ER retention sequence binding"/>
    <property type="evidence" value="ECO:0007669"/>
    <property type="project" value="InterPro"/>
</dbReference>
<feature type="region of interest" description="Disordered" evidence="11">
    <location>
        <begin position="195"/>
        <end position="226"/>
    </location>
</feature>
<evidence type="ECO:0000256" key="3">
    <source>
        <dbReference type="ARBA" id="ARBA00022448"/>
    </source>
</evidence>
<dbReference type="Proteomes" id="UP000327013">
    <property type="component" value="Unassembled WGS sequence"/>
</dbReference>
<dbReference type="InterPro" id="IPR000133">
    <property type="entry name" value="ER_ret_rcpt"/>
</dbReference>
<feature type="compositionally biased region" description="Polar residues" evidence="11">
    <location>
        <begin position="588"/>
        <end position="597"/>
    </location>
</feature>
<evidence type="ECO:0000256" key="12">
    <source>
        <dbReference type="SAM" id="Phobius"/>
    </source>
</evidence>
<feature type="transmembrane region" description="Helical" evidence="12">
    <location>
        <begin position="374"/>
        <end position="394"/>
    </location>
</feature>
<keyword evidence="14" id="KW-1185">Reference proteome</keyword>
<evidence type="ECO:0000256" key="1">
    <source>
        <dbReference type="ARBA" id="ARBA00004477"/>
    </source>
</evidence>
<evidence type="ECO:0000256" key="5">
    <source>
        <dbReference type="ARBA" id="ARBA00022824"/>
    </source>
</evidence>
<accession>A0A5N6KYN0</accession>
<proteinExistence type="inferred from homology"/>
<comment type="caution">
    <text evidence="13">The sequence shown here is derived from an EMBL/GenBank/DDBJ whole genome shotgun (WGS) entry which is preliminary data.</text>
</comment>
<gene>
    <name evidence="13" type="ORF">FH972_024335</name>
</gene>
<feature type="compositionally biased region" description="Polar residues" evidence="11">
    <location>
        <begin position="203"/>
        <end position="213"/>
    </location>
</feature>
<evidence type="ECO:0000313" key="13">
    <source>
        <dbReference type="EMBL" id="KAB8360597.1"/>
    </source>
</evidence>
<evidence type="ECO:0000256" key="9">
    <source>
        <dbReference type="ARBA" id="ARBA00023136"/>
    </source>
</evidence>
<keyword evidence="6" id="KW-0931">ER-Golgi transport</keyword>
<name>A0A5N6KYN0_9ROSI</name>
<comment type="subcellular location">
    <subcellularLocation>
        <location evidence="1">Endoplasmic reticulum membrane</location>
        <topology evidence="1">Multi-pass membrane protein</topology>
    </subcellularLocation>
</comment>
<evidence type="ECO:0000256" key="6">
    <source>
        <dbReference type="ARBA" id="ARBA00022892"/>
    </source>
</evidence>
<keyword evidence="10" id="KW-0675">Receptor</keyword>
<comment type="similarity">
    <text evidence="2">Belongs to the ERD2 family.</text>
</comment>
<feature type="transmembrane region" description="Helical" evidence="12">
    <location>
        <begin position="300"/>
        <end position="323"/>
    </location>
</feature>
<dbReference type="EMBL" id="VIBQ01000017">
    <property type="protein sequence ID" value="KAB8360597.1"/>
    <property type="molecule type" value="Genomic_DNA"/>
</dbReference>
<feature type="transmembrane region" description="Helical" evidence="12">
    <location>
        <begin position="343"/>
        <end position="362"/>
    </location>
</feature>
<keyword evidence="4 12" id="KW-0812">Transmembrane</keyword>
<reference evidence="13 14" key="1">
    <citation type="submission" date="2019-06" db="EMBL/GenBank/DDBJ databases">
        <title>A chromosomal-level reference genome of Carpinus fangiana (Coryloideae, Betulaceae).</title>
        <authorList>
            <person name="Yang X."/>
            <person name="Wang Z."/>
            <person name="Zhang L."/>
            <person name="Hao G."/>
            <person name="Liu J."/>
            <person name="Yang Y."/>
        </authorList>
    </citation>
    <scope>NUCLEOTIDE SEQUENCE [LARGE SCALE GENOMIC DNA]</scope>
    <source>
        <strain evidence="13">Cfa_2016G</strain>
        <tissue evidence="13">Leaf</tissue>
    </source>
</reference>
<dbReference type="GO" id="GO:0006621">
    <property type="term" value="P:protein retention in ER lumen"/>
    <property type="evidence" value="ECO:0007669"/>
    <property type="project" value="InterPro"/>
</dbReference>
<dbReference type="PANTHER" id="PTHR10585">
    <property type="entry name" value="ER LUMEN PROTEIN RETAINING RECEPTOR"/>
    <property type="match status" value="1"/>
</dbReference>
<feature type="transmembrane region" description="Helical" evidence="12">
    <location>
        <begin position="448"/>
        <end position="468"/>
    </location>
</feature>
<evidence type="ECO:0000256" key="11">
    <source>
        <dbReference type="SAM" id="MobiDB-lite"/>
    </source>
</evidence>
<dbReference type="Pfam" id="PF00810">
    <property type="entry name" value="ER_lumen_recept"/>
    <property type="match status" value="1"/>
</dbReference>
<sequence>MRAPCEWVIDGVRSAGAPGSPYRLASHHYTSRLGPELKRPTQLHARSSVDFTSFITEEALSNDRGSRSREAQHAKHKGFRERLRFPSQRICDGLCPVAGWTATYVVSGHANWVTGTFAAIRCDCKTFPLHATRPTASAGASPVRSARTLRLTSCAFGECPKQEGLIHSSFYTSLSLSSHGTCNAKFTQEGSEIPCPGGGTASRPHTVSASNGVELSPKAKSNVGPDIARRCKRGSQEPAKGSVPPQARAKNKALTRGPWDPHVSPSHTPVDHSLATICALTELWSETAGRMPENPTRPQICDTFGVSLITQLAYLIVFVARYIPTVWFPTDASTWHTIWNVSLKIFYITSSAYILFIMTKLYARTQERQMAVRIGGISGGVALCMAPFAMMIFTNKRYWSFAELLLLRQTTVPTVIDSFYLVTLGSYRGFYLLNWLVRGIREHEWDPISVIFGLIQTALYVDFGWVYWTRQRVKLRGGAVVDSDDLSKGWLVKRLIGDRGRHTDDEEHAAAGTAPGGRWGARGISVSADDGVHDVHAGEGLTDPEQFEDGDGDGDSDSGKPAPPAKSPSSKSSRDQPYADQESGVVDTASSGISNGSEWRDGK</sequence>
<feature type="transmembrane region" description="Helical" evidence="12">
    <location>
        <begin position="414"/>
        <end position="436"/>
    </location>
</feature>
<evidence type="ECO:0000256" key="8">
    <source>
        <dbReference type="ARBA" id="ARBA00022989"/>
    </source>
</evidence>
<evidence type="ECO:0000313" key="14">
    <source>
        <dbReference type="Proteomes" id="UP000327013"/>
    </source>
</evidence>
<dbReference type="GO" id="GO:0005789">
    <property type="term" value="C:endoplasmic reticulum membrane"/>
    <property type="evidence" value="ECO:0007669"/>
    <property type="project" value="UniProtKB-SubCell"/>
</dbReference>
<organism evidence="13 14">
    <name type="scientific">Carpinus fangiana</name>
    <dbReference type="NCBI Taxonomy" id="176857"/>
    <lineage>
        <taxon>Eukaryota</taxon>
        <taxon>Viridiplantae</taxon>
        <taxon>Streptophyta</taxon>
        <taxon>Embryophyta</taxon>
        <taxon>Tracheophyta</taxon>
        <taxon>Spermatophyta</taxon>
        <taxon>Magnoliopsida</taxon>
        <taxon>eudicotyledons</taxon>
        <taxon>Gunneridae</taxon>
        <taxon>Pentapetalae</taxon>
        <taxon>rosids</taxon>
        <taxon>fabids</taxon>
        <taxon>Fagales</taxon>
        <taxon>Betulaceae</taxon>
        <taxon>Carpinus</taxon>
    </lineage>
</organism>
<keyword evidence="5" id="KW-0256">Endoplasmic reticulum</keyword>
<keyword evidence="8 12" id="KW-1133">Transmembrane helix</keyword>
<dbReference type="PRINTS" id="PR00660">
    <property type="entry name" value="ERLUMENR"/>
</dbReference>
<evidence type="ECO:0000256" key="7">
    <source>
        <dbReference type="ARBA" id="ARBA00022927"/>
    </source>
</evidence>
<keyword evidence="9 12" id="KW-0472">Membrane</keyword>
<dbReference type="GO" id="GO:0015031">
    <property type="term" value="P:protein transport"/>
    <property type="evidence" value="ECO:0007669"/>
    <property type="project" value="UniProtKB-KW"/>
</dbReference>
<feature type="region of interest" description="Disordered" evidence="11">
    <location>
        <begin position="502"/>
        <end position="603"/>
    </location>
</feature>
<feature type="compositionally biased region" description="Acidic residues" evidence="11">
    <location>
        <begin position="545"/>
        <end position="556"/>
    </location>
</feature>
<keyword evidence="7" id="KW-0653">Protein transport</keyword>
<evidence type="ECO:0000256" key="10">
    <source>
        <dbReference type="ARBA" id="ARBA00023170"/>
    </source>
</evidence>
<keyword evidence="3" id="KW-0813">Transport</keyword>
<dbReference type="AlphaFoldDB" id="A0A5N6KYN0"/>
<dbReference type="GO" id="GO:0016192">
    <property type="term" value="P:vesicle-mediated transport"/>
    <property type="evidence" value="ECO:0007669"/>
    <property type="project" value="UniProtKB-KW"/>
</dbReference>
<dbReference type="OrthoDB" id="7694678at2759"/>
<evidence type="ECO:0000256" key="2">
    <source>
        <dbReference type="ARBA" id="ARBA00010120"/>
    </source>
</evidence>
<evidence type="ECO:0000256" key="4">
    <source>
        <dbReference type="ARBA" id="ARBA00022692"/>
    </source>
</evidence>
<protein>
    <submittedName>
        <fullName evidence="13">Uncharacterized protein</fullName>
    </submittedName>
</protein>